<keyword evidence="3 7" id="KW-0645">Protease</keyword>
<dbReference type="Gene3D" id="1.10.287.410">
    <property type="match status" value="1"/>
</dbReference>
<dbReference type="SUPFAM" id="SSF53474">
    <property type="entry name" value="alpha/beta-Hydrolases"/>
    <property type="match status" value="1"/>
</dbReference>
<feature type="signal peptide" evidence="7">
    <location>
        <begin position="1"/>
        <end position="22"/>
    </location>
</feature>
<comment type="similarity">
    <text evidence="1 7">Belongs to the peptidase S10 family.</text>
</comment>
<dbReference type="GO" id="GO:0006508">
    <property type="term" value="P:proteolysis"/>
    <property type="evidence" value="ECO:0007669"/>
    <property type="project" value="UniProtKB-KW"/>
</dbReference>
<keyword evidence="2 7" id="KW-0121">Carboxypeptidase</keyword>
<feature type="chain" id="PRO_5034351150" description="Carboxypeptidase" evidence="7">
    <location>
        <begin position="23"/>
        <end position="497"/>
    </location>
</feature>
<evidence type="ECO:0000256" key="6">
    <source>
        <dbReference type="ARBA" id="ARBA00023180"/>
    </source>
</evidence>
<keyword evidence="4 7" id="KW-0732">Signal</keyword>
<dbReference type="EMBL" id="JAACJJ010000056">
    <property type="protein sequence ID" value="KAF5313260.1"/>
    <property type="molecule type" value="Genomic_DNA"/>
</dbReference>
<dbReference type="Gene3D" id="3.40.50.1820">
    <property type="entry name" value="alpha/beta hydrolase"/>
    <property type="match status" value="1"/>
</dbReference>
<dbReference type="Proteomes" id="UP000567179">
    <property type="component" value="Unassembled WGS sequence"/>
</dbReference>
<evidence type="ECO:0000256" key="4">
    <source>
        <dbReference type="ARBA" id="ARBA00022729"/>
    </source>
</evidence>
<evidence type="ECO:0000313" key="8">
    <source>
        <dbReference type="EMBL" id="KAF5313260.1"/>
    </source>
</evidence>
<sequence>MFSPSHSVSVAWALYLCLTACAARMQSAPTQNLFGNKQYSDGVFMPVESLSNLSDYAFTTMSHPTFPRYSVRIKKSHFCDETVNAYTGYIDIEARHLFFYFFESRNDPTADDIILWTNGGPGCSSALGMLMELGPCRALSPNGTTYHPESWNTNANVLFIDQPVGVGFSYADHGEFVGNSIDAGTDVAAFLAIFFENFTQFKGRALHLAGESYAGRYIPVFASAVYDQNAKLEAAGLTPINLQSAIIGNGMTDPFVQFLSYYDFVCTPATVSPVVDIASCVAMKSIVKRCERWMRESCEDLYDFINCGAAANFCRDAFTAPFEATGLNVYDITKPCEGEEDDICYPETRHIRNYLDRPDVRSLLGVDPSFTKNFMNCGEEVFMSFEKQQDLFHPSTDYVSALLERGVRILIYVGANDWIANHVGNERWTLALQWTGSKEFNSQPLRDWEVDGRPAGKTRSAKGFTFVTIQGGGHMAPYDKPKESLHLIQRWIAGKEL</sequence>
<comment type="caution">
    <text evidence="8">The sequence shown here is derived from an EMBL/GenBank/DDBJ whole genome shotgun (WGS) entry which is preliminary data.</text>
</comment>
<dbReference type="InterPro" id="IPR033124">
    <property type="entry name" value="Ser_caboxypep_his_AS"/>
</dbReference>
<keyword evidence="6" id="KW-0325">Glycoprotein</keyword>
<keyword evidence="9" id="KW-1185">Reference proteome</keyword>
<evidence type="ECO:0000256" key="2">
    <source>
        <dbReference type="ARBA" id="ARBA00022645"/>
    </source>
</evidence>
<dbReference type="InterPro" id="IPR001563">
    <property type="entry name" value="Peptidase_S10"/>
</dbReference>
<proteinExistence type="inferred from homology"/>
<dbReference type="InterPro" id="IPR018202">
    <property type="entry name" value="Ser_caboxypep_ser_AS"/>
</dbReference>
<evidence type="ECO:0000313" key="9">
    <source>
        <dbReference type="Proteomes" id="UP000567179"/>
    </source>
</evidence>
<gene>
    <name evidence="8" type="ORF">D9619_003740</name>
</gene>
<dbReference type="PROSITE" id="PS00560">
    <property type="entry name" value="CARBOXYPEPT_SER_HIS"/>
    <property type="match status" value="1"/>
</dbReference>
<protein>
    <recommendedName>
        <fullName evidence="7">Carboxypeptidase</fullName>
        <ecNumber evidence="7">3.4.16.-</ecNumber>
    </recommendedName>
</protein>
<dbReference type="PRINTS" id="PR00724">
    <property type="entry name" value="CRBOXYPTASEC"/>
</dbReference>
<dbReference type="InterPro" id="IPR029058">
    <property type="entry name" value="AB_hydrolase_fold"/>
</dbReference>
<dbReference type="PANTHER" id="PTHR11802">
    <property type="entry name" value="SERINE PROTEASE FAMILY S10 SERINE CARBOXYPEPTIDASE"/>
    <property type="match status" value="1"/>
</dbReference>
<organism evidence="8 9">
    <name type="scientific">Psilocybe cf. subviscida</name>
    <dbReference type="NCBI Taxonomy" id="2480587"/>
    <lineage>
        <taxon>Eukaryota</taxon>
        <taxon>Fungi</taxon>
        <taxon>Dikarya</taxon>
        <taxon>Basidiomycota</taxon>
        <taxon>Agaricomycotina</taxon>
        <taxon>Agaricomycetes</taxon>
        <taxon>Agaricomycetidae</taxon>
        <taxon>Agaricales</taxon>
        <taxon>Agaricineae</taxon>
        <taxon>Strophariaceae</taxon>
        <taxon>Psilocybe</taxon>
    </lineage>
</organism>
<dbReference type="OrthoDB" id="443318at2759"/>
<dbReference type="GO" id="GO:0004185">
    <property type="term" value="F:serine-type carboxypeptidase activity"/>
    <property type="evidence" value="ECO:0007669"/>
    <property type="project" value="UniProtKB-UniRule"/>
</dbReference>
<name>A0A8H5AYG8_9AGAR</name>
<keyword evidence="5 7" id="KW-0378">Hydrolase</keyword>
<evidence type="ECO:0000256" key="7">
    <source>
        <dbReference type="RuleBase" id="RU361156"/>
    </source>
</evidence>
<evidence type="ECO:0000256" key="3">
    <source>
        <dbReference type="ARBA" id="ARBA00022670"/>
    </source>
</evidence>
<dbReference type="PROSITE" id="PS00131">
    <property type="entry name" value="CARBOXYPEPT_SER_SER"/>
    <property type="match status" value="1"/>
</dbReference>
<dbReference type="AlphaFoldDB" id="A0A8H5AYG8"/>
<evidence type="ECO:0000256" key="5">
    <source>
        <dbReference type="ARBA" id="ARBA00022801"/>
    </source>
</evidence>
<accession>A0A8H5AYG8</accession>
<dbReference type="GO" id="GO:0000324">
    <property type="term" value="C:fungal-type vacuole"/>
    <property type="evidence" value="ECO:0007669"/>
    <property type="project" value="TreeGrafter"/>
</dbReference>
<dbReference type="EC" id="3.4.16.-" evidence="7"/>
<dbReference type="PANTHER" id="PTHR11802:SF113">
    <property type="entry name" value="SERINE CARBOXYPEPTIDASE CTSA-4.1"/>
    <property type="match status" value="1"/>
</dbReference>
<dbReference type="Pfam" id="PF00450">
    <property type="entry name" value="Peptidase_S10"/>
    <property type="match status" value="1"/>
</dbReference>
<evidence type="ECO:0000256" key="1">
    <source>
        <dbReference type="ARBA" id="ARBA00009431"/>
    </source>
</evidence>
<reference evidence="8 9" key="1">
    <citation type="journal article" date="2020" name="ISME J.">
        <title>Uncovering the hidden diversity of litter-decomposition mechanisms in mushroom-forming fungi.</title>
        <authorList>
            <person name="Floudas D."/>
            <person name="Bentzer J."/>
            <person name="Ahren D."/>
            <person name="Johansson T."/>
            <person name="Persson P."/>
            <person name="Tunlid A."/>
        </authorList>
    </citation>
    <scope>NUCLEOTIDE SEQUENCE [LARGE SCALE GENOMIC DNA]</scope>
    <source>
        <strain evidence="8 9">CBS 101986</strain>
    </source>
</reference>